<keyword evidence="3" id="KW-0813">Transport</keyword>
<feature type="transmembrane region" description="Helical" evidence="8">
    <location>
        <begin position="161"/>
        <end position="182"/>
    </location>
</feature>
<name>A0A225MMY5_9BURK</name>
<dbReference type="PANTHER" id="PTHR30269:SF37">
    <property type="entry name" value="MEMBRANE TRANSPORTER PROTEIN"/>
    <property type="match status" value="1"/>
</dbReference>
<dbReference type="InterPro" id="IPR052017">
    <property type="entry name" value="TSUP"/>
</dbReference>
<evidence type="ECO:0000256" key="6">
    <source>
        <dbReference type="ARBA" id="ARBA00022989"/>
    </source>
</evidence>
<evidence type="ECO:0000256" key="7">
    <source>
        <dbReference type="ARBA" id="ARBA00023136"/>
    </source>
</evidence>
<evidence type="ECO:0000256" key="2">
    <source>
        <dbReference type="ARBA" id="ARBA00009142"/>
    </source>
</evidence>
<feature type="transmembrane region" description="Helical" evidence="8">
    <location>
        <begin position="132"/>
        <end position="149"/>
    </location>
</feature>
<evidence type="ECO:0000313" key="9">
    <source>
        <dbReference type="EMBL" id="OWT61723.1"/>
    </source>
</evidence>
<gene>
    <name evidence="9" type="ORF">CEY11_07710</name>
</gene>
<organism evidence="9 10">
    <name type="scientific">Candidimonas nitroreducens</name>
    <dbReference type="NCBI Taxonomy" id="683354"/>
    <lineage>
        <taxon>Bacteria</taxon>
        <taxon>Pseudomonadati</taxon>
        <taxon>Pseudomonadota</taxon>
        <taxon>Betaproteobacteria</taxon>
        <taxon>Burkholderiales</taxon>
        <taxon>Alcaligenaceae</taxon>
        <taxon>Candidimonas</taxon>
    </lineage>
</organism>
<evidence type="ECO:0000256" key="4">
    <source>
        <dbReference type="ARBA" id="ARBA00022475"/>
    </source>
</evidence>
<dbReference type="InterPro" id="IPR002781">
    <property type="entry name" value="TM_pro_TauE-like"/>
</dbReference>
<evidence type="ECO:0000256" key="8">
    <source>
        <dbReference type="RuleBase" id="RU363041"/>
    </source>
</evidence>
<evidence type="ECO:0000256" key="5">
    <source>
        <dbReference type="ARBA" id="ARBA00022692"/>
    </source>
</evidence>
<keyword evidence="7 8" id="KW-0472">Membrane</keyword>
<feature type="transmembrane region" description="Helical" evidence="8">
    <location>
        <begin position="76"/>
        <end position="94"/>
    </location>
</feature>
<dbReference type="AlphaFoldDB" id="A0A225MMY5"/>
<protein>
    <recommendedName>
        <fullName evidence="8">Probable membrane transporter protein</fullName>
    </recommendedName>
</protein>
<feature type="transmembrane region" description="Helical" evidence="8">
    <location>
        <begin position="32"/>
        <end position="64"/>
    </location>
</feature>
<comment type="similarity">
    <text evidence="2 8">Belongs to the 4-toluene sulfonate uptake permease (TSUP) (TC 2.A.102) family.</text>
</comment>
<feature type="transmembrane region" description="Helical" evidence="8">
    <location>
        <begin position="106"/>
        <end position="126"/>
    </location>
</feature>
<reference evidence="10" key="1">
    <citation type="submission" date="2017-06" db="EMBL/GenBank/DDBJ databases">
        <title>Herbaspirillum phytohormonus sp. nov., isolated from the root nodule of Robinia pseudoacacia in lead-zinc mine.</title>
        <authorList>
            <person name="Fan M."/>
            <person name="Lin Y."/>
        </authorList>
    </citation>
    <scope>NUCLEOTIDE SEQUENCE [LARGE SCALE GENOMIC DNA]</scope>
    <source>
        <strain evidence="10">SC-089</strain>
    </source>
</reference>
<dbReference type="EMBL" id="NJIH01000004">
    <property type="protein sequence ID" value="OWT61723.1"/>
    <property type="molecule type" value="Genomic_DNA"/>
</dbReference>
<dbReference type="Pfam" id="PF01925">
    <property type="entry name" value="TauE"/>
    <property type="match status" value="1"/>
</dbReference>
<keyword evidence="5 8" id="KW-0812">Transmembrane</keyword>
<keyword evidence="6 8" id="KW-1133">Transmembrane helix</keyword>
<sequence>MTWTSGESWSNRSTSGATEAARSKQRIPVSSVLYTHGCFAFFVAIAVCVQNLTGFAFALILLGLVGLTDLVPLPDAVSAVTVLIIVNAVVFLYRRRPVRLEPAMKPTIVASLLGAVLGIGILAFLAAHAFSVLKALLGLCIVGCAILLWRSAKPLALASGCVYFTIVGALSGVLGGIFSAAGPPLVYAVYRQPWPVDVIRESLIFCFGVGAAFRLLVMILSGLVSAQAMWLALEAIPVVFLVTFLTANLSVPISKNTLKHIVCVLLICAGVGMLL</sequence>
<accession>A0A225MMY5</accession>
<feature type="transmembrane region" description="Helical" evidence="8">
    <location>
        <begin position="202"/>
        <end position="224"/>
    </location>
</feature>
<comment type="subcellular location">
    <subcellularLocation>
        <location evidence="1 8">Cell membrane</location>
        <topology evidence="1 8">Multi-pass membrane protein</topology>
    </subcellularLocation>
</comment>
<dbReference type="Proteomes" id="UP000214603">
    <property type="component" value="Unassembled WGS sequence"/>
</dbReference>
<evidence type="ECO:0000256" key="3">
    <source>
        <dbReference type="ARBA" id="ARBA00022448"/>
    </source>
</evidence>
<dbReference type="PANTHER" id="PTHR30269">
    <property type="entry name" value="TRANSMEMBRANE PROTEIN YFCA"/>
    <property type="match status" value="1"/>
</dbReference>
<evidence type="ECO:0000256" key="1">
    <source>
        <dbReference type="ARBA" id="ARBA00004651"/>
    </source>
</evidence>
<dbReference type="GO" id="GO:0005886">
    <property type="term" value="C:plasma membrane"/>
    <property type="evidence" value="ECO:0007669"/>
    <property type="project" value="UniProtKB-SubCell"/>
</dbReference>
<keyword evidence="4 8" id="KW-1003">Cell membrane</keyword>
<comment type="caution">
    <text evidence="9">The sequence shown here is derived from an EMBL/GenBank/DDBJ whole genome shotgun (WGS) entry which is preliminary data.</text>
</comment>
<proteinExistence type="inferred from homology"/>
<dbReference type="OrthoDB" id="7029178at2"/>
<feature type="transmembrane region" description="Helical" evidence="8">
    <location>
        <begin position="257"/>
        <end position="274"/>
    </location>
</feature>
<evidence type="ECO:0000313" key="10">
    <source>
        <dbReference type="Proteomes" id="UP000214603"/>
    </source>
</evidence>
<feature type="transmembrane region" description="Helical" evidence="8">
    <location>
        <begin position="231"/>
        <end position="251"/>
    </location>
</feature>
<keyword evidence="10" id="KW-1185">Reference proteome</keyword>